<dbReference type="SMART" id="SM00145">
    <property type="entry name" value="PI3Ka"/>
    <property type="match status" value="1"/>
</dbReference>
<dbReference type="PANTHER" id="PTHR10048:SF15">
    <property type="entry name" value="PHOSPHATIDYLINOSITOL 4-KINASE ALPHA"/>
    <property type="match status" value="1"/>
</dbReference>
<dbReference type="GO" id="GO:0048015">
    <property type="term" value="P:phosphatidylinositol-mediated signaling"/>
    <property type="evidence" value="ECO:0007669"/>
    <property type="project" value="TreeGrafter"/>
</dbReference>
<evidence type="ECO:0000256" key="2">
    <source>
        <dbReference type="ARBA" id="ARBA00012169"/>
    </source>
</evidence>
<evidence type="ECO:0000259" key="6">
    <source>
        <dbReference type="PROSITE" id="PS51545"/>
    </source>
</evidence>
<dbReference type="Gene3D" id="1.10.1070.11">
    <property type="entry name" value="Phosphatidylinositol 3-/4-kinase, catalytic domain"/>
    <property type="match status" value="1"/>
</dbReference>
<dbReference type="InterPro" id="IPR001263">
    <property type="entry name" value="PI3K_accessory_dom"/>
</dbReference>
<dbReference type="Pfam" id="PF19274">
    <property type="entry name" value="PI4K_N"/>
    <property type="match status" value="2"/>
</dbReference>
<dbReference type="Gene3D" id="3.30.1010.10">
    <property type="entry name" value="Phosphatidylinositol 3-kinase Catalytic Subunit, Chain A, domain 4"/>
    <property type="match status" value="1"/>
</dbReference>
<dbReference type="InterPro" id="IPR018936">
    <property type="entry name" value="PI3/4_kinase_CS"/>
</dbReference>
<dbReference type="Pfam" id="PF00454">
    <property type="entry name" value="PI3_PI4_kinase"/>
    <property type="match status" value="1"/>
</dbReference>
<dbReference type="SUPFAM" id="SSF48371">
    <property type="entry name" value="ARM repeat"/>
    <property type="match status" value="1"/>
</dbReference>
<name>A0A061I6C6_CRIGR</name>
<reference evidence="8" key="1">
    <citation type="journal article" date="2013" name="Nat. Biotechnol.">
        <title>Chinese hamster genome sequenced from sorted chromosomes.</title>
        <authorList>
            <person name="Brinkrolf K."/>
            <person name="Rupp O."/>
            <person name="Laux H."/>
            <person name="Kollin F."/>
            <person name="Ernst W."/>
            <person name="Linke B."/>
            <person name="Kofler R."/>
            <person name="Romand S."/>
            <person name="Hesse F."/>
            <person name="Budach W.E."/>
            <person name="Galosy S."/>
            <person name="Muller D."/>
            <person name="Noll T."/>
            <person name="Wienberg J."/>
            <person name="Jostock T."/>
            <person name="Leonard M."/>
            <person name="Grillari J."/>
            <person name="Tauch A."/>
            <person name="Goesmann A."/>
            <person name="Helk B."/>
            <person name="Mott J.E."/>
            <person name="Puhler A."/>
            <person name="Borth N."/>
        </authorList>
    </citation>
    <scope>NUCLEOTIDE SEQUENCE [LARGE SCALE GENOMIC DNA]</scope>
    <source>
        <strain evidence="8">17A/GY</strain>
    </source>
</reference>
<dbReference type="PROSITE" id="PS51545">
    <property type="entry name" value="PIK_HELICAL"/>
    <property type="match status" value="1"/>
</dbReference>
<evidence type="ECO:0000259" key="5">
    <source>
        <dbReference type="PROSITE" id="PS50290"/>
    </source>
</evidence>
<dbReference type="SUPFAM" id="SSF56112">
    <property type="entry name" value="Protein kinase-like (PK-like)"/>
    <property type="match status" value="1"/>
</dbReference>
<dbReference type="AlphaFoldDB" id="A0A061I6C6"/>
<organism evidence="7 8">
    <name type="scientific">Cricetulus griseus</name>
    <name type="common">Chinese hamster</name>
    <name type="synonym">Cricetulus barabensis griseus</name>
    <dbReference type="NCBI Taxonomy" id="10029"/>
    <lineage>
        <taxon>Eukaryota</taxon>
        <taxon>Metazoa</taxon>
        <taxon>Chordata</taxon>
        <taxon>Craniata</taxon>
        <taxon>Vertebrata</taxon>
        <taxon>Euteleostomi</taxon>
        <taxon>Mammalia</taxon>
        <taxon>Eutheria</taxon>
        <taxon>Euarchontoglires</taxon>
        <taxon>Glires</taxon>
        <taxon>Rodentia</taxon>
        <taxon>Myomorpha</taxon>
        <taxon>Muroidea</taxon>
        <taxon>Cricetidae</taxon>
        <taxon>Cricetinae</taxon>
        <taxon>Cricetulus</taxon>
    </lineage>
</organism>
<dbReference type="Pfam" id="PF00613">
    <property type="entry name" value="PI3Ka"/>
    <property type="match status" value="1"/>
</dbReference>
<feature type="domain" description="PI3K/PI4K catalytic" evidence="5">
    <location>
        <begin position="999"/>
        <end position="1175"/>
    </location>
</feature>
<keyword evidence="4 7" id="KW-0418">Kinase</keyword>
<keyword evidence="3 7" id="KW-0808">Transferase</keyword>
<evidence type="ECO:0000313" key="8">
    <source>
        <dbReference type="Proteomes" id="UP000030759"/>
    </source>
</evidence>
<evidence type="ECO:0000256" key="4">
    <source>
        <dbReference type="ARBA" id="ARBA00022777"/>
    </source>
</evidence>
<dbReference type="InterPro" id="IPR000403">
    <property type="entry name" value="PI3/4_kinase_cat_dom"/>
</dbReference>
<dbReference type="SMART" id="SM00146">
    <property type="entry name" value="PI3Kc"/>
    <property type="match status" value="1"/>
</dbReference>
<dbReference type="GO" id="GO:0004430">
    <property type="term" value="F:1-phosphatidylinositol 4-kinase activity"/>
    <property type="evidence" value="ECO:0007669"/>
    <property type="project" value="UniProtKB-EC"/>
</dbReference>
<dbReference type="Gene3D" id="1.25.40.70">
    <property type="entry name" value="Phosphatidylinositol 3-kinase, accessory domain (PIK)"/>
    <property type="match status" value="1"/>
</dbReference>
<evidence type="ECO:0000256" key="1">
    <source>
        <dbReference type="ARBA" id="ARBA00006209"/>
    </source>
</evidence>
<gene>
    <name evidence="7" type="ORF">H671_4g12590</name>
</gene>
<dbReference type="InterPro" id="IPR042236">
    <property type="entry name" value="PI3K_accessory_sf"/>
</dbReference>
<evidence type="ECO:0000256" key="3">
    <source>
        <dbReference type="ARBA" id="ARBA00022679"/>
    </source>
</evidence>
<protein>
    <recommendedName>
        <fullName evidence="2">1-phosphatidylinositol 4-kinase</fullName>
        <ecNumber evidence="2">2.7.1.67</ecNumber>
    </recommendedName>
</protein>
<dbReference type="InterPro" id="IPR011009">
    <property type="entry name" value="Kinase-like_dom_sf"/>
</dbReference>
<dbReference type="PROSITE" id="PS00916">
    <property type="entry name" value="PI3_4_KINASE_2"/>
    <property type="match status" value="1"/>
</dbReference>
<sequence length="1175" mass="133442">MLPTELQEVQSQRGELKPLSTQLTRRLPPIKEAKPRLQKLFRDFWLYSVLMGFAVEGSGLWPEEWYEGVCEIATKSPLLTFPSKEPLRSVLQYNSAMKNDTVTPAELSELRSTIINLLDPPPEVSALINKLDFAMSTYLLSVYRLEYMRVAWDVVHHEVQKWIEESTYYKRPRHFCEFAPVGSFCDFTNPWNHCFVSGMMQCVIAVADKVFDAFLNMMADKAKTKENEEELERHAQFLLVNFNHIHKRIRRVADKYLSGLVDKFPHLLWSGTVLKTMLDILQTLSLSLSADIHKDQPYYDIPDAPYRITVPDTYEARESIVKDFAARCGMILQEAMKWAPTVTKSHLQEYLNKHQNWVSGLSQHTGLAMATESILHFAGYNKQNTTLGATQLTERPACVKKDYSNFMASLNLRNRYAGEVHGMIRFSGATGQMSDLNKMMVQDLITALDHSNPHHYTQAMFKLTAMLISSKDCDPQLLHHLCWGPLRMFNEHGMETALACWEWLLAGKNGVEVPFMREMAGAWHMTVEQKSGLFSAETKEADPLAASEASQPRPCPPEVTPHYIWIDFLVQRFEIAKYCSSDQVEIFSSLLQRSMSLNIGGAKGSMNRHVAAIGPRFKLLTLGLSLLHADVVPNATIRNVLREKIYSTAFDYFSCPPKFPTQGEKRLREDISIMIKFWTAMFSDKKYLTASQLVPPDNQDTRSNLDITVGSRQQATQGWINTYPLSSGMSTISKKSGMSKKTNRGSQLHKYYMKRRTLLLSLLATEIERLITWYNPLSAPELELDQAGESSVANWRSKYISLSEKQWKDNVNLAWSISPYLAVQLPARFKNTEAIGNEVTRLVRLDPGAVSDVPEAIKFLVTWHTIDADAPELSHVLCWAPTDPPTGLSYFSSMYPPHPLTAQYGVKVLRSFPPDAILFYIPQIVQALRYDKPIKLTIFVSSADIGDLLEQLVEEITGSLSGPAKDFYQREFDFFNKITNVSAIIKLLLPPSLRVLTMFPGALITHKGLQCRSDAEDECRGQEADGKKICWQAAIFKVGDDCRQDMLALQIIDLFKNIFQLVGLDLFVFPYRVVATAPGCGVIECIPDCTSRDQLGRQTDFGMYDYFTRQYGDESTLAFQQARYNFIRSMAAYSLLLFLLQIKDRHNGNIMLDKKGHIIHIDFGFMFESSPGAPN</sequence>
<dbReference type="GO" id="GO:0005737">
    <property type="term" value="C:cytoplasm"/>
    <property type="evidence" value="ECO:0007669"/>
    <property type="project" value="TreeGrafter"/>
</dbReference>
<accession>A0A061I6C6</accession>
<dbReference type="InterPro" id="IPR016024">
    <property type="entry name" value="ARM-type_fold"/>
</dbReference>
<comment type="similarity">
    <text evidence="1">Belongs to the PI3/PI4-kinase family. Type III PI4K subfamily.</text>
</comment>
<dbReference type="InterPro" id="IPR015433">
    <property type="entry name" value="PI3/4_kinase"/>
</dbReference>
<dbReference type="EMBL" id="KE675434">
    <property type="protein sequence ID" value="ERE75501.1"/>
    <property type="molecule type" value="Genomic_DNA"/>
</dbReference>
<proteinExistence type="inferred from homology"/>
<feature type="domain" description="PIK helical" evidence="6">
    <location>
        <begin position="797"/>
        <end position="978"/>
    </location>
</feature>
<dbReference type="PROSITE" id="PS00915">
    <property type="entry name" value="PI3_4_KINASE_1"/>
    <property type="match status" value="1"/>
</dbReference>
<dbReference type="GO" id="GO:0005886">
    <property type="term" value="C:plasma membrane"/>
    <property type="evidence" value="ECO:0007669"/>
    <property type="project" value="TreeGrafter"/>
</dbReference>
<dbReference type="GO" id="GO:0046854">
    <property type="term" value="P:phosphatidylinositol phosphate biosynthetic process"/>
    <property type="evidence" value="ECO:0007669"/>
    <property type="project" value="InterPro"/>
</dbReference>
<dbReference type="Proteomes" id="UP000030759">
    <property type="component" value="Unassembled WGS sequence"/>
</dbReference>
<dbReference type="PANTHER" id="PTHR10048">
    <property type="entry name" value="PHOSPHATIDYLINOSITOL KINASE"/>
    <property type="match status" value="1"/>
</dbReference>
<dbReference type="EC" id="2.7.1.67" evidence="2"/>
<dbReference type="InterPro" id="IPR045495">
    <property type="entry name" value="PI4K_N"/>
</dbReference>
<dbReference type="InterPro" id="IPR036940">
    <property type="entry name" value="PI3/4_kinase_cat_sf"/>
</dbReference>
<dbReference type="PROSITE" id="PS50290">
    <property type="entry name" value="PI3_4_KINASE_3"/>
    <property type="match status" value="1"/>
</dbReference>
<evidence type="ECO:0000313" key="7">
    <source>
        <dbReference type="EMBL" id="ERE75501.1"/>
    </source>
</evidence>